<keyword evidence="17" id="KW-1185">Reference proteome</keyword>
<keyword evidence="5 16" id="KW-0560">Oxidoreductase</keyword>
<evidence type="ECO:0000256" key="14">
    <source>
        <dbReference type="ARBA" id="ARBA00076472"/>
    </source>
</evidence>
<evidence type="ECO:0000256" key="13">
    <source>
        <dbReference type="ARBA" id="ARBA00071278"/>
    </source>
</evidence>
<dbReference type="GO" id="GO:0047046">
    <property type="term" value="F:homoisocitrate dehydrogenase activity"/>
    <property type="evidence" value="ECO:0007669"/>
    <property type="project" value="RHEA"/>
</dbReference>
<dbReference type="InterPro" id="IPR024084">
    <property type="entry name" value="IsoPropMal-DH-like_dom"/>
</dbReference>
<dbReference type="GO" id="GO:0033708">
    <property type="term" value="F:isocitrate-homoisocitrate dehydrogenase activity"/>
    <property type="evidence" value="ECO:0007669"/>
    <property type="project" value="UniProtKB-EC"/>
</dbReference>
<dbReference type="FunFam" id="3.40.718.10:FF:000019">
    <property type="entry name" value="Homoisocitrate dehydrogenase"/>
    <property type="match status" value="1"/>
</dbReference>
<evidence type="ECO:0000256" key="4">
    <source>
        <dbReference type="ARBA" id="ARBA00022842"/>
    </source>
</evidence>
<comment type="catalytic activity">
    <reaction evidence="7">
        <text>D-threo-isocitrate + NAD(+) = 2-oxoglutarate + CO2 + NADH</text>
        <dbReference type="Rhea" id="RHEA:23632"/>
        <dbReference type="ChEBI" id="CHEBI:15562"/>
        <dbReference type="ChEBI" id="CHEBI:16526"/>
        <dbReference type="ChEBI" id="CHEBI:16810"/>
        <dbReference type="ChEBI" id="CHEBI:57540"/>
        <dbReference type="ChEBI" id="CHEBI:57945"/>
        <dbReference type="EC" id="1.1.1.286"/>
    </reaction>
    <physiologicalReaction direction="left-to-right" evidence="7">
        <dbReference type="Rhea" id="RHEA:23633"/>
    </physiologicalReaction>
</comment>
<evidence type="ECO:0000256" key="1">
    <source>
        <dbReference type="ARBA" id="ARBA00001946"/>
    </source>
</evidence>
<comment type="cofactor">
    <cofactor evidence="1">
        <name>Mg(2+)</name>
        <dbReference type="ChEBI" id="CHEBI:18420"/>
    </cofactor>
</comment>
<dbReference type="PROSITE" id="PS00470">
    <property type="entry name" value="IDH_IMDH"/>
    <property type="match status" value="1"/>
</dbReference>
<dbReference type="EMBL" id="CP036291">
    <property type="protein sequence ID" value="QDU87586.1"/>
    <property type="molecule type" value="Genomic_DNA"/>
</dbReference>
<dbReference type="GO" id="GO:0051287">
    <property type="term" value="F:NAD binding"/>
    <property type="evidence" value="ECO:0007669"/>
    <property type="project" value="InterPro"/>
</dbReference>
<evidence type="ECO:0000256" key="6">
    <source>
        <dbReference type="ARBA" id="ARBA00023027"/>
    </source>
</evidence>
<evidence type="ECO:0000256" key="12">
    <source>
        <dbReference type="ARBA" id="ARBA00066849"/>
    </source>
</evidence>
<dbReference type="KEGG" id="pnd:Pla175_09510"/>
<dbReference type="OrthoDB" id="9806254at2"/>
<dbReference type="SUPFAM" id="SSF53659">
    <property type="entry name" value="Isocitrate/Isopropylmalate dehydrogenase-like"/>
    <property type="match status" value="1"/>
</dbReference>
<evidence type="ECO:0000256" key="11">
    <source>
        <dbReference type="ARBA" id="ARBA00063123"/>
    </source>
</evidence>
<dbReference type="GO" id="GO:0004449">
    <property type="term" value="F:isocitrate dehydrogenase (NAD+) activity"/>
    <property type="evidence" value="ECO:0007669"/>
    <property type="project" value="TreeGrafter"/>
</dbReference>
<evidence type="ECO:0000256" key="8">
    <source>
        <dbReference type="ARBA" id="ARBA00051094"/>
    </source>
</evidence>
<evidence type="ECO:0000313" key="17">
    <source>
        <dbReference type="Proteomes" id="UP000317429"/>
    </source>
</evidence>
<dbReference type="GO" id="GO:0046394">
    <property type="term" value="P:carboxylic acid biosynthetic process"/>
    <property type="evidence" value="ECO:0007669"/>
    <property type="project" value="UniProtKB-ARBA"/>
</dbReference>
<dbReference type="RefSeq" id="WP_145281600.1">
    <property type="nucleotide sequence ID" value="NZ_CP036291.1"/>
</dbReference>
<feature type="domain" description="Isopropylmalate dehydrogenase-like" evidence="15">
    <location>
        <begin position="4"/>
        <end position="328"/>
    </location>
</feature>
<dbReference type="PANTHER" id="PTHR11835">
    <property type="entry name" value="DECARBOXYLATING DEHYDROGENASES-ISOCITRATE, ISOPROPYLMALATE, TARTRATE"/>
    <property type="match status" value="1"/>
</dbReference>
<dbReference type="EC" id="1.1.1.286" evidence="12"/>
<keyword evidence="3" id="KW-0479">Metal-binding</keyword>
<dbReference type="GO" id="GO:0000287">
    <property type="term" value="F:magnesium ion binding"/>
    <property type="evidence" value="ECO:0007669"/>
    <property type="project" value="InterPro"/>
</dbReference>
<evidence type="ECO:0000256" key="10">
    <source>
        <dbReference type="ARBA" id="ARBA00060720"/>
    </source>
</evidence>
<comment type="similarity">
    <text evidence="2">Belongs to the isocitrate and isopropylmalate dehydrogenases family.</text>
</comment>
<gene>
    <name evidence="16" type="primary">hicd</name>
    <name evidence="16" type="ORF">Pla175_09510</name>
</gene>
<dbReference type="Pfam" id="PF00180">
    <property type="entry name" value="Iso_dh"/>
    <property type="match status" value="1"/>
</dbReference>
<keyword evidence="6" id="KW-0520">NAD</keyword>
<dbReference type="AlphaFoldDB" id="A0A518D7Y4"/>
<dbReference type="Gene3D" id="3.40.718.10">
    <property type="entry name" value="Isopropylmalate Dehydrogenase"/>
    <property type="match status" value="1"/>
</dbReference>
<dbReference type="PANTHER" id="PTHR11835:SF34">
    <property type="entry name" value="ISOCITRATE DEHYDROGENASE [NAD] SUBUNIT ALPHA, MITOCHONDRIAL"/>
    <property type="match status" value="1"/>
</dbReference>
<comment type="subunit">
    <text evidence="11">Homotetramer. Dimer of dimers. The homotetramer can transiently dissociate into homodimers.</text>
</comment>
<proteinExistence type="inferred from homology"/>
<sequence>MPYRIVLAPGDGIGPEVTAAAQRVIAATGIEIEWSERQIGAGAFETLGSPLPAETLEAIRAADATLKGPTATASGGGYRSVNVELRQKLQLYANYRPARSMPGIVSRYDNVDLIVVRENTEGLYSGLEHTVVPGVVESLRVITQVASERIARFAFDTARRQGRGRVTCVHKANILKLSDGLFLDTCRQVSEEFKDIAFDDCIVDAAAMKLVLDPKNFDVLVMENLFGDILSDLASGLVGGLGVTPSANIGAHGSVFEAVHGTAPDIAGKGLANPTAIILSGVLMLRYLGEKQAADRIEEAVRGVIGAAETVTGDLGGSAGTDEYTDAVIAAMTNN</sequence>
<evidence type="ECO:0000256" key="5">
    <source>
        <dbReference type="ARBA" id="ARBA00023002"/>
    </source>
</evidence>
<dbReference type="GO" id="GO:0006099">
    <property type="term" value="P:tricarboxylic acid cycle"/>
    <property type="evidence" value="ECO:0007669"/>
    <property type="project" value="TreeGrafter"/>
</dbReference>
<dbReference type="InterPro" id="IPR019818">
    <property type="entry name" value="IsoCit/isopropylmalate_DH_CS"/>
</dbReference>
<accession>A0A518D7Y4</accession>
<evidence type="ECO:0000313" key="16">
    <source>
        <dbReference type="EMBL" id="QDU87586.1"/>
    </source>
</evidence>
<evidence type="ECO:0000256" key="7">
    <source>
        <dbReference type="ARBA" id="ARBA00050979"/>
    </source>
</evidence>
<evidence type="ECO:0000256" key="3">
    <source>
        <dbReference type="ARBA" id="ARBA00022723"/>
    </source>
</evidence>
<protein>
    <recommendedName>
        <fullName evidence="13">Isocitrate/homoisocitrate dehydrogenase</fullName>
        <ecNumber evidence="12">1.1.1.286</ecNumber>
    </recommendedName>
    <alternativeName>
        <fullName evidence="14">Homoisocitrate dehydrogenase</fullName>
    </alternativeName>
</protein>
<reference evidence="16 17" key="1">
    <citation type="submission" date="2019-02" db="EMBL/GenBank/DDBJ databases">
        <title>Deep-cultivation of Planctomycetes and their phenomic and genomic characterization uncovers novel biology.</title>
        <authorList>
            <person name="Wiegand S."/>
            <person name="Jogler M."/>
            <person name="Boedeker C."/>
            <person name="Pinto D."/>
            <person name="Vollmers J."/>
            <person name="Rivas-Marin E."/>
            <person name="Kohn T."/>
            <person name="Peeters S.H."/>
            <person name="Heuer A."/>
            <person name="Rast P."/>
            <person name="Oberbeckmann S."/>
            <person name="Bunk B."/>
            <person name="Jeske O."/>
            <person name="Meyerdierks A."/>
            <person name="Storesund J.E."/>
            <person name="Kallscheuer N."/>
            <person name="Luecker S."/>
            <person name="Lage O.M."/>
            <person name="Pohl T."/>
            <person name="Merkel B.J."/>
            <person name="Hornburger P."/>
            <person name="Mueller R.-W."/>
            <person name="Bruemmer F."/>
            <person name="Labrenz M."/>
            <person name="Spormann A.M."/>
            <person name="Op den Camp H."/>
            <person name="Overmann J."/>
            <person name="Amann R."/>
            <person name="Jetten M.S.M."/>
            <person name="Mascher T."/>
            <person name="Medema M.H."/>
            <person name="Devos D.P."/>
            <person name="Kaster A.-K."/>
            <person name="Ovreas L."/>
            <person name="Rohde M."/>
            <person name="Galperin M.Y."/>
            <person name="Jogler C."/>
        </authorList>
    </citation>
    <scope>NUCLEOTIDE SEQUENCE [LARGE SCALE GENOMIC DNA]</scope>
    <source>
        <strain evidence="16 17">Pla175</strain>
    </source>
</reference>
<dbReference type="Proteomes" id="UP000317429">
    <property type="component" value="Chromosome"/>
</dbReference>
<organism evidence="16 17">
    <name type="scientific">Pirellulimonas nuda</name>
    <dbReference type="NCBI Taxonomy" id="2528009"/>
    <lineage>
        <taxon>Bacteria</taxon>
        <taxon>Pseudomonadati</taxon>
        <taxon>Planctomycetota</taxon>
        <taxon>Planctomycetia</taxon>
        <taxon>Pirellulales</taxon>
        <taxon>Lacipirellulaceae</taxon>
        <taxon>Pirellulimonas</taxon>
    </lineage>
</organism>
<evidence type="ECO:0000259" key="15">
    <source>
        <dbReference type="SMART" id="SM01329"/>
    </source>
</evidence>
<keyword evidence="4" id="KW-0460">Magnesium</keyword>
<dbReference type="SMART" id="SM01329">
    <property type="entry name" value="Iso_dh"/>
    <property type="match status" value="1"/>
</dbReference>
<dbReference type="GO" id="GO:0006102">
    <property type="term" value="P:isocitrate metabolic process"/>
    <property type="evidence" value="ECO:0007669"/>
    <property type="project" value="TreeGrafter"/>
</dbReference>
<evidence type="ECO:0000256" key="2">
    <source>
        <dbReference type="ARBA" id="ARBA00007769"/>
    </source>
</evidence>
<comment type="function">
    <text evidence="9">Catalyzes the NAD(+)-dependent oxidative decarboxylation of homoisocitrate to 2-oxoadipate (alpha-ketoadipate), a reaction involved in lysine biosynthesis through the alpha-aminoadipate pathway. In addition, has high activity with isocitrate, but is inactive with 3-isopropylmalate.</text>
</comment>
<comment type="pathway">
    <text evidence="10">Amino-acid biosynthesis; L-lysine biosynthesis via AAA pathway; L-alpha-aminoadipate from 2-oxoglutarate: step 4/5.</text>
</comment>
<comment type="catalytic activity">
    <reaction evidence="8">
        <text>(2R,3S)-homoisocitrate + NAD(+) = 2-oxoadipate + CO2 + NADH</text>
        <dbReference type="Rhea" id="RHEA:11900"/>
        <dbReference type="ChEBI" id="CHEBI:15404"/>
        <dbReference type="ChEBI" id="CHEBI:16526"/>
        <dbReference type="ChEBI" id="CHEBI:57499"/>
        <dbReference type="ChEBI" id="CHEBI:57540"/>
        <dbReference type="ChEBI" id="CHEBI:57945"/>
        <dbReference type="EC" id="1.1.1.286"/>
    </reaction>
    <physiologicalReaction direction="left-to-right" evidence="8">
        <dbReference type="Rhea" id="RHEA:11901"/>
    </physiologicalReaction>
</comment>
<name>A0A518D7Y4_9BACT</name>
<evidence type="ECO:0000256" key="9">
    <source>
        <dbReference type="ARBA" id="ARBA00054060"/>
    </source>
</evidence>